<evidence type="ECO:0000259" key="3">
    <source>
        <dbReference type="Pfam" id="PF08237"/>
    </source>
</evidence>
<feature type="chain" id="PRO_5040790178" evidence="2">
    <location>
        <begin position="32"/>
        <end position="436"/>
    </location>
</feature>
<evidence type="ECO:0000313" key="5">
    <source>
        <dbReference type="EMBL" id="ULP39450.1"/>
    </source>
</evidence>
<dbReference type="Proteomes" id="UP001140272">
    <property type="component" value="Unassembled WGS sequence"/>
</dbReference>
<gene>
    <name evidence="4" type="ORF">H7H73_22655</name>
    <name evidence="5" type="ORF">MJO55_08080</name>
</gene>
<dbReference type="SUPFAM" id="SSF53474">
    <property type="entry name" value="alpha/beta-Hydrolases"/>
    <property type="match status" value="1"/>
</dbReference>
<dbReference type="EMBL" id="JACKRN010000742">
    <property type="protein sequence ID" value="MCV7072744.1"/>
    <property type="molecule type" value="Genomic_DNA"/>
</dbReference>
<dbReference type="Proteomes" id="UP001055159">
    <property type="component" value="Chromosome"/>
</dbReference>
<dbReference type="Gene3D" id="3.40.50.1820">
    <property type="entry name" value="alpha/beta hydrolase"/>
    <property type="match status" value="1"/>
</dbReference>
<feature type="region of interest" description="Disordered" evidence="1">
    <location>
        <begin position="306"/>
        <end position="436"/>
    </location>
</feature>
<feature type="compositionally biased region" description="Low complexity" evidence="1">
    <location>
        <begin position="410"/>
        <end position="420"/>
    </location>
</feature>
<evidence type="ECO:0000313" key="6">
    <source>
        <dbReference type="Proteomes" id="UP001055159"/>
    </source>
</evidence>
<organism evidence="4 7">
    <name type="scientific">Mycolicibacterium rufum</name>
    <dbReference type="NCBI Taxonomy" id="318424"/>
    <lineage>
        <taxon>Bacteria</taxon>
        <taxon>Bacillati</taxon>
        <taxon>Actinomycetota</taxon>
        <taxon>Actinomycetes</taxon>
        <taxon>Mycobacteriales</taxon>
        <taxon>Mycobacteriaceae</taxon>
        <taxon>Mycolicibacterium</taxon>
    </lineage>
</organism>
<evidence type="ECO:0000313" key="7">
    <source>
        <dbReference type="Proteomes" id="UP001140272"/>
    </source>
</evidence>
<feature type="compositionally biased region" description="Acidic residues" evidence="1">
    <location>
        <begin position="341"/>
        <end position="373"/>
    </location>
</feature>
<reference evidence="5" key="3">
    <citation type="submission" date="2022-08" db="EMBL/GenBank/DDBJ databases">
        <title>Whole genome sequencing of non-tuberculosis mycobacteria type-strains.</title>
        <authorList>
            <person name="Igarashi Y."/>
            <person name="Osugi A."/>
            <person name="Mitarai S."/>
        </authorList>
    </citation>
    <scope>NUCLEOTIDE SEQUENCE</scope>
    <source>
        <strain evidence="5">JCM 16372</strain>
    </source>
</reference>
<proteinExistence type="predicted"/>
<feature type="signal peptide" evidence="2">
    <location>
        <begin position="1"/>
        <end position="31"/>
    </location>
</feature>
<evidence type="ECO:0000313" key="4">
    <source>
        <dbReference type="EMBL" id="MCV7072744.1"/>
    </source>
</evidence>
<protein>
    <submittedName>
        <fullName evidence="4">PE-PPE domain-containing protein</fullName>
    </submittedName>
</protein>
<feature type="compositionally biased region" description="Low complexity" evidence="1">
    <location>
        <begin position="325"/>
        <end position="340"/>
    </location>
</feature>
<dbReference type="InterPro" id="IPR029058">
    <property type="entry name" value="AB_hydrolase_fold"/>
</dbReference>
<keyword evidence="2" id="KW-0732">Signal</keyword>
<dbReference type="AlphaFoldDB" id="A0A9X3BJ65"/>
<keyword evidence="6" id="KW-1185">Reference proteome</keyword>
<dbReference type="Pfam" id="PF08237">
    <property type="entry name" value="PE-PPE"/>
    <property type="match status" value="1"/>
</dbReference>
<feature type="domain" description="PE-PPE" evidence="3">
    <location>
        <begin position="63"/>
        <end position="283"/>
    </location>
</feature>
<name>A0A9X3BJ65_9MYCO</name>
<evidence type="ECO:0000256" key="1">
    <source>
        <dbReference type="SAM" id="MobiDB-lite"/>
    </source>
</evidence>
<reference evidence="4" key="1">
    <citation type="submission" date="2020-07" db="EMBL/GenBank/DDBJ databases">
        <authorList>
            <person name="Pettersson B.M.F."/>
            <person name="Behra P.R.K."/>
            <person name="Ramesh M."/>
            <person name="Das S."/>
            <person name="Dasgupta S."/>
            <person name="Kirsebom L.A."/>
        </authorList>
    </citation>
    <scope>NUCLEOTIDE SEQUENCE</scope>
    <source>
        <strain evidence="4">DSM 45406</strain>
    </source>
</reference>
<dbReference type="EMBL" id="CP092427">
    <property type="protein sequence ID" value="ULP39450.1"/>
    <property type="molecule type" value="Genomic_DNA"/>
</dbReference>
<sequence>MPFSLRRAGVACGALLAAVSVAAAAATPAWASSTALVIGGIATPSLSDIVMAELLGGTLKGQPRVSVNWPAQAAPYTGSDDLTLGASIDVGVTNLNAQIDAALGRLGTDAHGQPINGEKVTVVGLSAGSLVVNEVLRQMDADPDAPGKNEITFIVVADSSRQSLIDKARYDSRLDYTYQPAPETAYDIIVVTGEYDGMADFPDRWWNLLAVANAVAGSIFVHVPVMFADLSAVPAENIDVDVNAKGGTTTHYLVPTEKLPLVRLFPSLASREAELKATIDAGYSRNDPPPATALTSLVTRVPVGAAEPASAADEPTPPTDEATESAAPDQTPTDDAASDAASDDDASEFVASDEDVTDTDTDTDTETDTDTDPAPERRDTDSAGTDPADVGDATVSDSSGHDGDADSESSRPATSPATSSGDSASTDVPDPMKAAS</sequence>
<evidence type="ECO:0000256" key="2">
    <source>
        <dbReference type="SAM" id="SignalP"/>
    </source>
</evidence>
<dbReference type="InterPro" id="IPR013228">
    <property type="entry name" value="PE-PPE_C"/>
</dbReference>
<reference evidence="4" key="2">
    <citation type="journal article" date="2022" name="BMC Genomics">
        <title>Comparative genome analysis of mycobacteria focusing on tRNA and non-coding RNA.</title>
        <authorList>
            <person name="Behra P.R.K."/>
            <person name="Pettersson B.M.F."/>
            <person name="Ramesh M."/>
            <person name="Das S."/>
            <person name="Dasgupta S."/>
            <person name="Kirsebom L.A."/>
        </authorList>
    </citation>
    <scope>NUCLEOTIDE SEQUENCE</scope>
    <source>
        <strain evidence="4">DSM 45406</strain>
    </source>
</reference>
<accession>A0A9X3BJ65</accession>